<organism evidence="3 4">
    <name type="scientific">Drosophila pseudoobscura pseudoobscura</name>
    <name type="common">Fruit fly</name>
    <dbReference type="NCBI Taxonomy" id="46245"/>
    <lineage>
        <taxon>Eukaryota</taxon>
        <taxon>Metazoa</taxon>
        <taxon>Ecdysozoa</taxon>
        <taxon>Arthropoda</taxon>
        <taxon>Hexapoda</taxon>
        <taxon>Insecta</taxon>
        <taxon>Pterygota</taxon>
        <taxon>Neoptera</taxon>
        <taxon>Endopterygota</taxon>
        <taxon>Diptera</taxon>
        <taxon>Brachycera</taxon>
        <taxon>Muscomorpha</taxon>
        <taxon>Ephydroidea</taxon>
        <taxon>Drosophilidae</taxon>
        <taxon>Drosophila</taxon>
        <taxon>Sophophora</taxon>
    </lineage>
</organism>
<dbReference type="GeneID" id="4805248"/>
<name>A0A6I8UVV2_DROPS</name>
<evidence type="ECO:0000313" key="4">
    <source>
        <dbReference type="RefSeq" id="XP_001361680.2"/>
    </source>
</evidence>
<dbReference type="Pfam" id="PF05444">
    <property type="entry name" value="DUF753"/>
    <property type="match status" value="1"/>
</dbReference>
<dbReference type="InterPro" id="IPR008472">
    <property type="entry name" value="DUF753"/>
</dbReference>
<reference evidence="3" key="1">
    <citation type="submission" date="2024-06" db="UniProtKB">
        <authorList>
            <consortium name="RefSeq"/>
        </authorList>
    </citation>
    <scope>NUCLEOTIDE SEQUENCE [LARGE SCALE GENOMIC DNA]</scope>
    <source>
        <strain evidence="3">MV2-25</strain>
    </source>
</reference>
<feature type="domain" description="DUF753" evidence="2">
    <location>
        <begin position="102"/>
        <end position="177"/>
    </location>
</feature>
<accession>A0A6I8UVV2</accession>
<protein>
    <recommendedName>
        <fullName evidence="2">DUF753 domain-containing protein</fullName>
    </recommendedName>
</protein>
<keyword evidence="1" id="KW-0732">Signal</keyword>
<dbReference type="PANTHER" id="PTHR21721:SF26">
    <property type="entry name" value="DUF753 DOMAIN-CONTAINING PROTEIN-RELATED"/>
    <property type="match status" value="1"/>
</dbReference>
<dbReference type="AlphaFoldDB" id="A0A6I8UVV2"/>
<dbReference type="OMA" id="NTAISCH"/>
<proteinExistence type="predicted"/>
<feature type="signal peptide" evidence="1">
    <location>
        <begin position="1"/>
        <end position="20"/>
    </location>
</feature>
<dbReference type="PANTHER" id="PTHR21721">
    <property type="entry name" value="GH09876P-RELATED"/>
    <property type="match status" value="1"/>
</dbReference>
<sequence>MKDTAILITLAVVCLAGCAAGNIVLTCHSCEGAECQSSFLQKEQVCADSLDYCETIFNEAQVLYKGCSLEIPSSLRARSADPQSSHKCNTNRCNTLGSAKYACIQCDSSKDSNCAENADTLQATRCAAPTAPNSYCYVKSSGSTTQRGCSTTEIDQQSCLGDANCLLCSPGDIRNCNAVNISAASSAGNRFTRSLR</sequence>
<feature type="chain" id="PRO_5026075040" description="DUF753 domain-containing protein" evidence="1">
    <location>
        <begin position="21"/>
        <end position="196"/>
    </location>
</feature>
<reference evidence="4" key="2">
    <citation type="submission" date="2025-08" db="UniProtKB">
        <authorList>
            <consortium name="RefSeq"/>
        </authorList>
    </citation>
    <scope>IDENTIFICATION</scope>
    <source>
        <strain evidence="4">MV-25-SWS-2005</strain>
        <tissue evidence="4">Whole body</tissue>
    </source>
</reference>
<evidence type="ECO:0000259" key="2">
    <source>
        <dbReference type="Pfam" id="PF05444"/>
    </source>
</evidence>
<dbReference type="KEGG" id="dpo:4805248"/>
<gene>
    <name evidence="4" type="primary">LOC4805248</name>
</gene>
<dbReference type="ExpressionAtlas" id="A0A6I8UVV2">
    <property type="expression patterns" value="baseline"/>
</dbReference>
<dbReference type="Bgee" id="FBgn0078142">
    <property type="expression patterns" value="Expressed in adult organism and 1 other cell type or tissue"/>
</dbReference>
<dbReference type="RefSeq" id="XP_001361680.2">
    <property type="nucleotide sequence ID" value="XM_001361643.4"/>
</dbReference>
<dbReference type="Proteomes" id="UP000001819">
    <property type="component" value="Chromosome 3"/>
</dbReference>
<evidence type="ECO:0000313" key="3">
    <source>
        <dbReference type="Proteomes" id="UP000001819"/>
    </source>
</evidence>
<evidence type="ECO:0000256" key="1">
    <source>
        <dbReference type="SAM" id="SignalP"/>
    </source>
</evidence>
<dbReference type="InParanoid" id="A0A6I8UVV2"/>
<keyword evidence="3" id="KW-1185">Reference proteome</keyword>